<protein>
    <submittedName>
        <fullName evidence="2">Nuclear transport factor 2 family protein</fullName>
    </submittedName>
</protein>
<dbReference type="Proteomes" id="UP000604475">
    <property type="component" value="Unassembled WGS sequence"/>
</dbReference>
<evidence type="ECO:0000259" key="1">
    <source>
        <dbReference type="Pfam" id="PF13577"/>
    </source>
</evidence>
<dbReference type="AlphaFoldDB" id="A0A937REY4"/>
<dbReference type="EMBL" id="JAEACQ010000123">
    <property type="protein sequence ID" value="MBL7626169.1"/>
    <property type="molecule type" value="Genomic_DNA"/>
</dbReference>
<dbReference type="Gene3D" id="3.10.450.50">
    <property type="match status" value="1"/>
</dbReference>
<organism evidence="2 3">
    <name type="scientific">Frankia nepalensis</name>
    <dbReference type="NCBI Taxonomy" id="1836974"/>
    <lineage>
        <taxon>Bacteria</taxon>
        <taxon>Bacillati</taxon>
        <taxon>Actinomycetota</taxon>
        <taxon>Actinomycetes</taxon>
        <taxon>Frankiales</taxon>
        <taxon>Frankiaceae</taxon>
        <taxon>Frankia</taxon>
    </lineage>
</organism>
<dbReference type="SUPFAM" id="SSF54427">
    <property type="entry name" value="NTF2-like"/>
    <property type="match status" value="1"/>
</dbReference>
<comment type="caution">
    <text evidence="2">The sequence shown here is derived from an EMBL/GenBank/DDBJ whole genome shotgun (WGS) entry which is preliminary data.</text>
</comment>
<dbReference type="InterPro" id="IPR032710">
    <property type="entry name" value="NTF2-like_dom_sf"/>
</dbReference>
<gene>
    <name evidence="2" type="ORF">I7412_03060</name>
</gene>
<evidence type="ECO:0000313" key="3">
    <source>
        <dbReference type="Proteomes" id="UP000604475"/>
    </source>
</evidence>
<sequence length="181" mass="20227">MSSSDDGVGDDRRALRRLLDKDAIVDLVHRYSYCVDHKLNDELAALFTDDCVIDYGPGSAPVIHGRRAYRELLDSAIRDGVDYGFAATSHHNANVLIVFDSDDRATVRTSMYAWHRTQAGKTPQVWGYYHDVAVRTADGWRLHERKLHLLGTDGWHDGYHRAEHTCPAIAAPGGQPSGSRQ</sequence>
<reference evidence="2" key="1">
    <citation type="submission" date="2020-12" db="EMBL/GenBank/DDBJ databases">
        <title>Genomic characterization of non-nitrogen-fixing Frankia strains.</title>
        <authorList>
            <person name="Carlos-Shanley C."/>
            <person name="Guerra T."/>
            <person name="Hahn D."/>
        </authorList>
    </citation>
    <scope>NUCLEOTIDE SEQUENCE</scope>
    <source>
        <strain evidence="2">CN6</strain>
    </source>
</reference>
<feature type="domain" description="SnoaL-like" evidence="1">
    <location>
        <begin position="16"/>
        <end position="146"/>
    </location>
</feature>
<proteinExistence type="predicted"/>
<dbReference type="InterPro" id="IPR037401">
    <property type="entry name" value="SnoaL-like"/>
</dbReference>
<accession>A0A937REY4</accession>
<keyword evidence="3" id="KW-1185">Reference proteome</keyword>
<dbReference type="CDD" id="cd00531">
    <property type="entry name" value="NTF2_like"/>
    <property type="match status" value="1"/>
</dbReference>
<name>A0A937REY4_9ACTN</name>
<dbReference type="RefSeq" id="WP_202998654.1">
    <property type="nucleotide sequence ID" value="NZ_JADWYU010000102.1"/>
</dbReference>
<dbReference type="Pfam" id="PF13577">
    <property type="entry name" value="SnoaL_4"/>
    <property type="match status" value="1"/>
</dbReference>
<evidence type="ECO:0000313" key="2">
    <source>
        <dbReference type="EMBL" id="MBL7626169.1"/>
    </source>
</evidence>